<organism evidence="2 3">
    <name type="scientific">Erwinia psidii</name>
    <dbReference type="NCBI Taxonomy" id="69224"/>
    <lineage>
        <taxon>Bacteria</taxon>
        <taxon>Pseudomonadati</taxon>
        <taxon>Pseudomonadota</taxon>
        <taxon>Gammaproteobacteria</taxon>
        <taxon>Enterobacterales</taxon>
        <taxon>Erwiniaceae</taxon>
        <taxon>Erwinia</taxon>
    </lineage>
</organism>
<reference evidence="2 3" key="1">
    <citation type="submission" date="2018-10" db="EMBL/GenBank/DDBJ databases">
        <title>Draft genome sequence for the type isolate of Erwinia psidii, agent causal of bacterial blight in guava (Psidium guajava) and wilt and die-back of Eucalyptus spp.</title>
        <authorList>
            <person name="Hermenegildo P.S."/>
            <person name="Santos S.A."/>
            <person name="Guimaraes L.M.S."/>
            <person name="Vidigal P.M.P."/>
            <person name="Pereira I.C."/>
            <person name="Badel J.L."/>
            <person name="Alfenas-Zerbini P."/>
            <person name="Ferreira M.A.S.V."/>
            <person name="Alfenas A.C."/>
        </authorList>
    </citation>
    <scope>NUCLEOTIDE SEQUENCE [LARGE SCALE GENOMIC DNA]</scope>
    <source>
        <strain evidence="2 3">IBSBF 435</strain>
    </source>
</reference>
<dbReference type="EMBL" id="RHHM01000012">
    <property type="protein sequence ID" value="RQM37418.1"/>
    <property type="molecule type" value="Genomic_DNA"/>
</dbReference>
<keyword evidence="1" id="KW-0472">Membrane</keyword>
<protein>
    <submittedName>
        <fullName evidence="2">Uncharacterized protein</fullName>
    </submittedName>
</protein>
<dbReference type="Proteomes" id="UP000279457">
    <property type="component" value="Unassembled WGS sequence"/>
</dbReference>
<proteinExistence type="predicted"/>
<feature type="transmembrane region" description="Helical" evidence="1">
    <location>
        <begin position="7"/>
        <end position="30"/>
    </location>
</feature>
<sequence length="91" mass="10211">MVFAGRFAALLLAHITLVMYAVLPLIVMLADRPGMPLWPVRCHRVAFAATACQPQKAIFDRPGGSIITVWDPAERQPGKEPPLRWLHKVKR</sequence>
<name>A0A3N6RWI2_9GAMM</name>
<keyword evidence="3" id="KW-1185">Reference proteome</keyword>
<dbReference type="AlphaFoldDB" id="A0A3N6RWI2"/>
<evidence type="ECO:0000313" key="3">
    <source>
        <dbReference type="Proteomes" id="UP000279457"/>
    </source>
</evidence>
<evidence type="ECO:0000256" key="1">
    <source>
        <dbReference type="SAM" id="Phobius"/>
    </source>
</evidence>
<comment type="caution">
    <text evidence="2">The sequence shown here is derived from an EMBL/GenBank/DDBJ whole genome shotgun (WGS) entry which is preliminary data.</text>
</comment>
<evidence type="ECO:0000313" key="2">
    <source>
        <dbReference type="EMBL" id="RQM37418.1"/>
    </source>
</evidence>
<keyword evidence="1" id="KW-1133">Transmembrane helix</keyword>
<gene>
    <name evidence="2" type="ORF">EB241_15805</name>
</gene>
<keyword evidence="1" id="KW-0812">Transmembrane</keyword>
<accession>A0A3N6RWI2</accession>